<reference evidence="2 3" key="1">
    <citation type="journal article" date="2016" name="Nat. Commun.">
        <title>Thousands of microbial genomes shed light on interconnected biogeochemical processes in an aquifer system.</title>
        <authorList>
            <person name="Anantharaman K."/>
            <person name="Brown C.T."/>
            <person name="Hug L.A."/>
            <person name="Sharon I."/>
            <person name="Castelle C.J."/>
            <person name="Probst A.J."/>
            <person name="Thomas B.C."/>
            <person name="Singh A."/>
            <person name="Wilkins M.J."/>
            <person name="Karaoz U."/>
            <person name="Brodie E.L."/>
            <person name="Williams K.H."/>
            <person name="Hubbard S.S."/>
            <person name="Banfield J.F."/>
        </authorList>
    </citation>
    <scope>NUCLEOTIDE SEQUENCE [LARGE SCALE GENOMIC DNA]</scope>
</reference>
<accession>A0A1G2CC89</accession>
<feature type="transmembrane region" description="Helical" evidence="1">
    <location>
        <begin position="125"/>
        <end position="148"/>
    </location>
</feature>
<feature type="transmembrane region" description="Helical" evidence="1">
    <location>
        <begin position="20"/>
        <end position="42"/>
    </location>
</feature>
<comment type="caution">
    <text evidence="2">The sequence shown here is derived from an EMBL/GenBank/DDBJ whole genome shotgun (WGS) entry which is preliminary data.</text>
</comment>
<keyword evidence="1" id="KW-0812">Transmembrane</keyword>
<gene>
    <name evidence="2" type="ORF">A3E09_01440</name>
</gene>
<feature type="transmembrane region" description="Helical" evidence="1">
    <location>
        <begin position="188"/>
        <end position="206"/>
    </location>
</feature>
<sequence>MLLTAGATSVGREVPLIRTFAEIAVLWIVADIGYYGLLPALGFRRSYSAEPVVIALYYALGLAVAVFAFWRLYRTWKPCENRPRTYALVLLMFGAIFLFAAYILPNLPTIIWTESWEPPELMVVTSWYFLPKSVEILLQQLLIVALVLSFSAQRFSIRAISIWCALLFGGAHLILAFGGLPFGYVTRFVAAAMAFAFVFPYLILRVPNGFIYSYALHWFYYIATIVMAHTLSPYAIFSST</sequence>
<evidence type="ECO:0000313" key="2">
    <source>
        <dbReference type="EMBL" id="OGY98836.1"/>
    </source>
</evidence>
<feature type="transmembrane region" description="Helical" evidence="1">
    <location>
        <begin position="218"/>
        <end position="237"/>
    </location>
</feature>
<feature type="transmembrane region" description="Helical" evidence="1">
    <location>
        <begin position="85"/>
        <end position="105"/>
    </location>
</feature>
<proteinExistence type="predicted"/>
<evidence type="ECO:0008006" key="4">
    <source>
        <dbReference type="Google" id="ProtNLM"/>
    </source>
</evidence>
<protein>
    <recommendedName>
        <fullName evidence="4">CPBP family intramembrane metalloprotease</fullName>
    </recommendedName>
</protein>
<dbReference type="Proteomes" id="UP000178796">
    <property type="component" value="Unassembled WGS sequence"/>
</dbReference>
<organism evidence="2 3">
    <name type="scientific">Candidatus Liptonbacteria bacterium RIFCSPHIGHO2_12_FULL_60_13</name>
    <dbReference type="NCBI Taxonomy" id="1798648"/>
    <lineage>
        <taxon>Bacteria</taxon>
        <taxon>Candidatus Liptoniibacteriota</taxon>
    </lineage>
</organism>
<evidence type="ECO:0000313" key="3">
    <source>
        <dbReference type="Proteomes" id="UP000178796"/>
    </source>
</evidence>
<feature type="transmembrane region" description="Helical" evidence="1">
    <location>
        <begin position="160"/>
        <end position="182"/>
    </location>
</feature>
<keyword evidence="1" id="KW-1133">Transmembrane helix</keyword>
<keyword evidence="1" id="KW-0472">Membrane</keyword>
<dbReference type="AlphaFoldDB" id="A0A1G2CC89"/>
<dbReference type="EMBL" id="MHKY01000026">
    <property type="protein sequence ID" value="OGY98836.1"/>
    <property type="molecule type" value="Genomic_DNA"/>
</dbReference>
<feature type="transmembrane region" description="Helical" evidence="1">
    <location>
        <begin position="54"/>
        <end position="73"/>
    </location>
</feature>
<name>A0A1G2CC89_9BACT</name>
<evidence type="ECO:0000256" key="1">
    <source>
        <dbReference type="SAM" id="Phobius"/>
    </source>
</evidence>